<comment type="subcellular location">
    <subcellularLocation>
        <location evidence="1">Cell membrane</location>
        <topology evidence="1">Multi-pass membrane protein</topology>
    </subcellularLocation>
</comment>
<feature type="transmembrane region" description="Helical" evidence="8">
    <location>
        <begin position="12"/>
        <end position="30"/>
    </location>
</feature>
<dbReference type="STRING" id="523850.TON_0259"/>
<feature type="transmembrane region" description="Helical" evidence="8">
    <location>
        <begin position="141"/>
        <end position="157"/>
    </location>
</feature>
<dbReference type="NCBIfam" id="TIGR00816">
    <property type="entry name" value="tdt"/>
    <property type="match status" value="1"/>
</dbReference>
<dbReference type="InterPro" id="IPR004695">
    <property type="entry name" value="SLAC1/Mae1/Ssu1/TehA"/>
</dbReference>
<feature type="transmembrane region" description="Helical" evidence="8">
    <location>
        <begin position="107"/>
        <end position="129"/>
    </location>
</feature>
<feature type="transmembrane region" description="Helical" evidence="8">
    <location>
        <begin position="277"/>
        <end position="294"/>
    </location>
</feature>
<dbReference type="PANTHER" id="PTHR31686:SF1">
    <property type="entry name" value="SULFITE EFFLUX PUMP SSU1"/>
    <property type="match status" value="1"/>
</dbReference>
<dbReference type="InterPro" id="IPR011552">
    <property type="entry name" value="TehA/Mae1"/>
</dbReference>
<evidence type="ECO:0000313" key="9">
    <source>
        <dbReference type="EMBL" id="ACJ15744.1"/>
    </source>
</evidence>
<protein>
    <submittedName>
        <fullName evidence="9">Hypothetical mae1-like C4-dicarboxylate transporter</fullName>
    </submittedName>
</protein>
<dbReference type="CDD" id="cd09321">
    <property type="entry name" value="TDT_like_3"/>
    <property type="match status" value="1"/>
</dbReference>
<dbReference type="EMBL" id="CP000855">
    <property type="protein sequence ID" value="ACJ15744.1"/>
    <property type="molecule type" value="Genomic_DNA"/>
</dbReference>
<evidence type="ECO:0000256" key="6">
    <source>
        <dbReference type="ARBA" id="ARBA00022989"/>
    </source>
</evidence>
<feature type="transmembrane region" description="Helical" evidence="8">
    <location>
        <begin position="300"/>
        <end position="322"/>
    </location>
</feature>
<evidence type="ECO:0000313" key="10">
    <source>
        <dbReference type="Proteomes" id="UP000002727"/>
    </source>
</evidence>
<dbReference type="OrthoDB" id="184482at2157"/>
<feature type="transmembrane region" description="Helical" evidence="8">
    <location>
        <begin position="177"/>
        <end position="199"/>
    </location>
</feature>
<feature type="transmembrane region" description="Helical" evidence="8">
    <location>
        <begin position="242"/>
        <end position="265"/>
    </location>
</feature>
<dbReference type="PATRIC" id="fig|523850.10.peg.261"/>
<dbReference type="Pfam" id="PF03595">
    <property type="entry name" value="SLAC1"/>
    <property type="match status" value="1"/>
</dbReference>
<dbReference type="eggNOG" id="arCOG04355">
    <property type="taxonomic scope" value="Archaea"/>
</dbReference>
<proteinExistence type="inferred from homology"/>
<dbReference type="KEGG" id="ton:TON_0259"/>
<sequence length="341" mass="37850">MKLNVKDFAPSWFASVMGTGALVLVSKAYSSKLTILESFAEFLVYLNTVLFFVLLIPWVLRWIKYRENALADLHHPVLGNFYGTIAIAMLVLSADYLTVFGNTSVAWAFWLAGTPLTIFFALMIPYLVFTSEGVDTKAITPAWFIPPVGLIVIPISGAKLMTLASGTAREVMAFINYFAWGAGFFLYLALFAIVMYRLITHEPMPCGIAPSIWINLGPIGAGTSTLYALVKASDFITVKEPLLAFGLFFWGFGVWWFVMAVLLTIHYIRKLNLPYSLAWWAFIFPFGAYVSATYNVGTTFGIGSIVNFGFALYWLLLAMWLVTGVKTIVHVLSGPKTRGKV</sequence>
<feature type="transmembrane region" description="Helical" evidence="8">
    <location>
        <begin position="81"/>
        <end position="101"/>
    </location>
</feature>
<keyword evidence="10" id="KW-1185">Reference proteome</keyword>
<dbReference type="Gene3D" id="1.50.10.150">
    <property type="entry name" value="Voltage-dependent anion channel"/>
    <property type="match status" value="1"/>
</dbReference>
<keyword evidence="4" id="KW-1003">Cell membrane</keyword>
<dbReference type="PANTHER" id="PTHR31686">
    <property type="match status" value="1"/>
</dbReference>
<evidence type="ECO:0000256" key="3">
    <source>
        <dbReference type="ARBA" id="ARBA00022448"/>
    </source>
</evidence>
<dbReference type="HOGENOM" id="CLU_030057_6_4_2"/>
<accession>B6YT57</accession>
<dbReference type="RefSeq" id="WP_012571217.1">
    <property type="nucleotide sequence ID" value="NC_011529.1"/>
</dbReference>
<evidence type="ECO:0000256" key="8">
    <source>
        <dbReference type="SAM" id="Phobius"/>
    </source>
</evidence>
<dbReference type="Proteomes" id="UP000002727">
    <property type="component" value="Chromosome"/>
</dbReference>
<dbReference type="InterPro" id="IPR038665">
    <property type="entry name" value="Voltage-dep_anion_channel_sf"/>
</dbReference>
<evidence type="ECO:0000256" key="7">
    <source>
        <dbReference type="ARBA" id="ARBA00023136"/>
    </source>
</evidence>
<evidence type="ECO:0000256" key="1">
    <source>
        <dbReference type="ARBA" id="ARBA00004651"/>
    </source>
</evidence>
<keyword evidence="3" id="KW-0813">Transport</keyword>
<dbReference type="GO" id="GO:0000319">
    <property type="term" value="F:sulfite transmembrane transporter activity"/>
    <property type="evidence" value="ECO:0007669"/>
    <property type="project" value="TreeGrafter"/>
</dbReference>
<organism evidence="9 10">
    <name type="scientific">Thermococcus onnurineus (strain NA1)</name>
    <dbReference type="NCBI Taxonomy" id="523850"/>
    <lineage>
        <taxon>Archaea</taxon>
        <taxon>Methanobacteriati</taxon>
        <taxon>Methanobacteriota</taxon>
        <taxon>Thermococci</taxon>
        <taxon>Thermococcales</taxon>
        <taxon>Thermococcaceae</taxon>
        <taxon>Thermococcus</taxon>
    </lineage>
</organism>
<feature type="transmembrane region" description="Helical" evidence="8">
    <location>
        <begin position="211"/>
        <end position="230"/>
    </location>
</feature>
<keyword evidence="6 8" id="KW-1133">Transmembrane helix</keyword>
<evidence type="ECO:0000256" key="5">
    <source>
        <dbReference type="ARBA" id="ARBA00022692"/>
    </source>
</evidence>
<name>B6YT57_THEON</name>
<keyword evidence="7 8" id="KW-0472">Membrane</keyword>
<dbReference type="AlphaFoldDB" id="B6YT57"/>
<dbReference type="GeneID" id="7017921"/>
<keyword evidence="5 8" id="KW-0812">Transmembrane</keyword>
<evidence type="ECO:0000256" key="2">
    <source>
        <dbReference type="ARBA" id="ARBA00008566"/>
    </source>
</evidence>
<reference evidence="9 10" key="1">
    <citation type="journal article" date="2008" name="J. Bacteriol.">
        <title>The complete genome sequence of Thermococcus onnurineus NA1 reveals a mixed heterotrophic and carboxydotrophic metabolism.</title>
        <authorList>
            <person name="Lee H.S."/>
            <person name="Kang S.G."/>
            <person name="Bae S.S."/>
            <person name="Lim J.K."/>
            <person name="Cho Y."/>
            <person name="Kim Y.J."/>
            <person name="Jeon J.H."/>
            <person name="Cha S.S."/>
            <person name="Kwon K.K."/>
            <person name="Kim H.T."/>
            <person name="Park C.J."/>
            <person name="Lee H.W."/>
            <person name="Kim S.I."/>
            <person name="Chun J."/>
            <person name="Colwell R.R."/>
            <person name="Kim S.J."/>
            <person name="Lee J.H."/>
        </authorList>
    </citation>
    <scope>NUCLEOTIDE SEQUENCE [LARGE SCALE GENOMIC DNA]</scope>
    <source>
        <strain evidence="9 10">NA1</strain>
    </source>
</reference>
<dbReference type="GO" id="GO:0005886">
    <property type="term" value="C:plasma membrane"/>
    <property type="evidence" value="ECO:0007669"/>
    <property type="project" value="UniProtKB-SubCell"/>
</dbReference>
<feature type="transmembrane region" description="Helical" evidence="8">
    <location>
        <begin position="42"/>
        <end position="60"/>
    </location>
</feature>
<dbReference type="InterPro" id="IPR051629">
    <property type="entry name" value="Sulfite_efflux_TDT"/>
</dbReference>
<gene>
    <name evidence="9" type="ordered locus">TON_0259</name>
</gene>
<evidence type="ECO:0000256" key="4">
    <source>
        <dbReference type="ARBA" id="ARBA00022475"/>
    </source>
</evidence>
<comment type="similarity">
    <text evidence="2">Belongs to the tellurite-resistance/dicarboxylate transporter (TDT) family.</text>
</comment>